<dbReference type="AlphaFoldDB" id="Q0U9F6"/>
<feature type="compositionally biased region" description="Basic and acidic residues" evidence="1">
    <location>
        <begin position="1"/>
        <end position="13"/>
    </location>
</feature>
<dbReference type="InParanoid" id="Q0U9F6"/>
<accession>Q0U9F6</accession>
<reference evidence="3" key="1">
    <citation type="journal article" date="2007" name="Plant Cell">
        <title>Dothideomycete-plant interactions illuminated by genome sequencing and EST analysis of the wheat pathogen Stagonospora nodorum.</title>
        <authorList>
            <person name="Hane J.K."/>
            <person name="Lowe R.G."/>
            <person name="Solomon P.S."/>
            <person name="Tan K.C."/>
            <person name="Schoch C.L."/>
            <person name="Spatafora J.W."/>
            <person name="Crous P.W."/>
            <person name="Kodira C."/>
            <person name="Birren B.W."/>
            <person name="Galagan J.E."/>
            <person name="Torriani S.F."/>
            <person name="McDonald B.A."/>
            <person name="Oliver R.P."/>
        </authorList>
    </citation>
    <scope>NUCLEOTIDE SEQUENCE [LARGE SCALE GENOMIC DNA]</scope>
    <source>
        <strain evidence="3">SN15 / ATCC MYA-4574 / FGSC 10173</strain>
    </source>
</reference>
<dbReference type="Proteomes" id="UP000001055">
    <property type="component" value="Unassembled WGS sequence"/>
</dbReference>
<gene>
    <name evidence="2" type="ORF">SNOG_11608</name>
</gene>
<name>Q0U9F6_PHANO</name>
<dbReference type="KEGG" id="pno:SNOG_11608"/>
<dbReference type="VEuPathDB" id="FungiDB:JI435_116080"/>
<proteinExistence type="predicted"/>
<evidence type="ECO:0000313" key="2">
    <source>
        <dbReference type="EMBL" id="EAT81316.1"/>
    </source>
</evidence>
<dbReference type="EMBL" id="CH445343">
    <property type="protein sequence ID" value="EAT81316.1"/>
    <property type="molecule type" value="Genomic_DNA"/>
</dbReference>
<dbReference type="HOGENOM" id="CLU_2414034_0_0_1"/>
<evidence type="ECO:0000313" key="3">
    <source>
        <dbReference type="Proteomes" id="UP000001055"/>
    </source>
</evidence>
<feature type="compositionally biased region" description="Basic and acidic residues" evidence="1">
    <location>
        <begin position="35"/>
        <end position="45"/>
    </location>
</feature>
<feature type="region of interest" description="Disordered" evidence="1">
    <location>
        <begin position="1"/>
        <end position="48"/>
    </location>
</feature>
<feature type="compositionally biased region" description="Basic residues" evidence="1">
    <location>
        <begin position="14"/>
        <end position="30"/>
    </location>
</feature>
<dbReference type="RefSeq" id="XP_001801847.1">
    <property type="nucleotide sequence ID" value="XM_001801795.1"/>
</dbReference>
<dbReference type="GeneID" id="5978755"/>
<organism evidence="2 3">
    <name type="scientific">Phaeosphaeria nodorum (strain SN15 / ATCC MYA-4574 / FGSC 10173)</name>
    <name type="common">Glume blotch fungus</name>
    <name type="synonym">Parastagonospora nodorum</name>
    <dbReference type="NCBI Taxonomy" id="321614"/>
    <lineage>
        <taxon>Eukaryota</taxon>
        <taxon>Fungi</taxon>
        <taxon>Dikarya</taxon>
        <taxon>Ascomycota</taxon>
        <taxon>Pezizomycotina</taxon>
        <taxon>Dothideomycetes</taxon>
        <taxon>Pleosporomycetidae</taxon>
        <taxon>Pleosporales</taxon>
        <taxon>Pleosporineae</taxon>
        <taxon>Phaeosphaeriaceae</taxon>
        <taxon>Parastagonospora</taxon>
    </lineage>
</organism>
<sequence length="92" mass="10171">MERPPPHSADAIRAKRVGGKKVPKQYRKYHQNGGKNKDQDDRQNKDSSLTGLADLLACLTSKRVDGLGGQERKDDIGSVQEDWVQTEGLIVA</sequence>
<evidence type="ECO:0000256" key="1">
    <source>
        <dbReference type="SAM" id="MobiDB-lite"/>
    </source>
</evidence>
<protein>
    <submittedName>
        <fullName evidence="2">Uncharacterized protein</fullName>
    </submittedName>
</protein>